<dbReference type="InterPro" id="IPR029055">
    <property type="entry name" value="Ntn_hydrolases_N"/>
</dbReference>
<sequence>MNSTESKLFRRRQFLIGPDLPFFESWHKFRISNNLFMVSHPDLPVTYTEKNNNKIFLLGYILDPSRPEFSDIDIIRSLIEDIISLDSIIIKLDRLTGRFVLIVFLGENLYVFHDPCGLRQVFYCFDKDGKFWSASQPNLLAEILDLSYDPIMLEYKNLPLFISGRDEFWFPCDLSPYKEIKYLLPNHYLDINNKSVKRYWPRINSFGKLDLDEFVDKVSKLLQSTIEAAATRFPLVMGISAGWDSRKSLAASRSVKDKIIFYTHTPIKGNEADAEIPATLLPKLGLKHNLIELTPMDENFKKYFEINNTWPRERHGHIAYSFIRHFGPDRVVLNSNISEYYGVWYWLPKKKINGRNLAMLRMISNKKIIEELDKWLLDARPACEQANMNILVLFDLELRSRWVSQALSEYDIAFETLNPYNNRNLFHLELSVDEKIREGRNPYLPKALIKKMWPDVLSEPINPEKDTLKKIKKFILTKKFLFPVLRNIKYIQMRISFKV</sequence>
<proteinExistence type="predicted"/>
<dbReference type="AlphaFoldDB" id="A0A3E2BKC7"/>
<evidence type="ECO:0008006" key="3">
    <source>
        <dbReference type="Google" id="ProtNLM"/>
    </source>
</evidence>
<dbReference type="Proteomes" id="UP000257323">
    <property type="component" value="Unassembled WGS sequence"/>
</dbReference>
<comment type="caution">
    <text evidence="1">The sequence shown here is derived from an EMBL/GenBank/DDBJ whole genome shotgun (WGS) entry which is preliminary data.</text>
</comment>
<evidence type="ECO:0000313" key="2">
    <source>
        <dbReference type="Proteomes" id="UP000257323"/>
    </source>
</evidence>
<reference evidence="1 2" key="1">
    <citation type="submission" date="2018-08" db="EMBL/GenBank/DDBJ databases">
        <title>Genome analysis of the thermophilic bacterium of the candidate phylum Aminicenantes from deep subsurface aquifer revealed its physiology and ecological role.</title>
        <authorList>
            <person name="Kadnikov V.V."/>
            <person name="Mardanov A.V."/>
            <person name="Beletsky A.V."/>
            <person name="Karnachuk O.V."/>
            <person name="Ravin N.V."/>
        </authorList>
    </citation>
    <scope>NUCLEOTIDE SEQUENCE [LARGE SCALE GENOMIC DNA]</scope>
    <source>
        <strain evidence="1">BY38</strain>
    </source>
</reference>
<dbReference type="SUPFAM" id="SSF52402">
    <property type="entry name" value="Adenine nucleotide alpha hydrolases-like"/>
    <property type="match status" value="1"/>
</dbReference>
<protein>
    <recommendedName>
        <fullName evidence="3">Asparagine synthetase domain-containing protein</fullName>
    </recommendedName>
</protein>
<evidence type="ECO:0000313" key="1">
    <source>
        <dbReference type="EMBL" id="RFT15198.1"/>
    </source>
</evidence>
<gene>
    <name evidence="1" type="ORF">OP8BY_0493</name>
</gene>
<accession>A0A3E2BKC7</accession>
<name>A0A3E2BKC7_9BACT</name>
<organism evidence="1 2">
    <name type="scientific">Candidatus Saccharicenans subterraneus</name>
    <dbReference type="NCBI Taxonomy" id="2508984"/>
    <lineage>
        <taxon>Bacteria</taxon>
        <taxon>Candidatus Aminicenantota</taxon>
        <taxon>Candidatus Aminicenantia</taxon>
        <taxon>Candidatus Aminicenantales</taxon>
        <taxon>Candidatus Saccharicenantaceae</taxon>
        <taxon>Candidatus Saccharicenans</taxon>
    </lineage>
</organism>
<dbReference type="SUPFAM" id="SSF56235">
    <property type="entry name" value="N-terminal nucleophile aminohydrolases (Ntn hydrolases)"/>
    <property type="match status" value="1"/>
</dbReference>
<dbReference type="EMBL" id="QUAH01000011">
    <property type="protein sequence ID" value="RFT15198.1"/>
    <property type="molecule type" value="Genomic_DNA"/>
</dbReference>
<dbReference type="Gene3D" id="3.60.20.10">
    <property type="entry name" value="Glutamine Phosphoribosylpyrophosphate, subunit 1, domain 1"/>
    <property type="match status" value="1"/>
</dbReference>